<keyword evidence="1" id="KW-0812">Transmembrane</keyword>
<keyword evidence="1" id="KW-0472">Membrane</keyword>
<reference evidence="2" key="1">
    <citation type="submission" date="2021-01" db="EMBL/GenBank/DDBJ databases">
        <authorList>
            <consortium name="Genoscope - CEA"/>
            <person name="William W."/>
        </authorList>
    </citation>
    <scope>NUCLEOTIDE SEQUENCE</scope>
</reference>
<proteinExistence type="predicted"/>
<dbReference type="Proteomes" id="UP000688137">
    <property type="component" value="Unassembled WGS sequence"/>
</dbReference>
<comment type="caution">
    <text evidence="2">The sequence shown here is derived from an EMBL/GenBank/DDBJ whole genome shotgun (WGS) entry which is preliminary data.</text>
</comment>
<evidence type="ECO:0000313" key="3">
    <source>
        <dbReference type="Proteomes" id="UP000688137"/>
    </source>
</evidence>
<keyword evidence="3" id="KW-1185">Reference proteome</keyword>
<evidence type="ECO:0008006" key="4">
    <source>
        <dbReference type="Google" id="ProtNLM"/>
    </source>
</evidence>
<sequence>MGKFTKDKRVQRNSSYSKQVFYNILIIYKLITIQSLFTIFRIFIIGKPKKINLELDQLISYYKQMILSKFLDKLREPQIYVQLLVVGHKFWLKS</sequence>
<keyword evidence="1" id="KW-1133">Transmembrane helix</keyword>
<evidence type="ECO:0000313" key="2">
    <source>
        <dbReference type="EMBL" id="CAD8083468.1"/>
    </source>
</evidence>
<name>A0A8S1MSY4_PARPR</name>
<dbReference type="AlphaFoldDB" id="A0A8S1MSY4"/>
<evidence type="ECO:0000256" key="1">
    <source>
        <dbReference type="SAM" id="Phobius"/>
    </source>
</evidence>
<accession>A0A8S1MSY4</accession>
<dbReference type="EMBL" id="CAJJDM010000073">
    <property type="protein sequence ID" value="CAD8083468.1"/>
    <property type="molecule type" value="Genomic_DNA"/>
</dbReference>
<protein>
    <recommendedName>
        <fullName evidence="4">Transmembrane protein</fullName>
    </recommendedName>
</protein>
<organism evidence="2 3">
    <name type="scientific">Paramecium primaurelia</name>
    <dbReference type="NCBI Taxonomy" id="5886"/>
    <lineage>
        <taxon>Eukaryota</taxon>
        <taxon>Sar</taxon>
        <taxon>Alveolata</taxon>
        <taxon>Ciliophora</taxon>
        <taxon>Intramacronucleata</taxon>
        <taxon>Oligohymenophorea</taxon>
        <taxon>Peniculida</taxon>
        <taxon>Parameciidae</taxon>
        <taxon>Paramecium</taxon>
    </lineage>
</organism>
<feature type="transmembrane region" description="Helical" evidence="1">
    <location>
        <begin position="20"/>
        <end position="44"/>
    </location>
</feature>
<gene>
    <name evidence="2" type="ORF">PPRIM_AZ9-3.1.T0700075</name>
</gene>